<feature type="transmembrane region" description="Helical" evidence="5">
    <location>
        <begin position="310"/>
        <end position="331"/>
    </location>
</feature>
<feature type="transmembrane region" description="Helical" evidence="5">
    <location>
        <begin position="203"/>
        <end position="222"/>
    </location>
</feature>
<protein>
    <recommendedName>
        <fullName evidence="8">Gustatory receptor</fullName>
    </recommendedName>
</protein>
<comment type="subcellular location">
    <subcellularLocation>
        <location evidence="1">Membrane</location>
        <topology evidence="1">Multi-pass membrane protein</topology>
    </subcellularLocation>
</comment>
<dbReference type="InterPro" id="IPR013604">
    <property type="entry name" value="7TM_chemorcpt"/>
</dbReference>
<feature type="transmembrane region" description="Helical" evidence="5">
    <location>
        <begin position="274"/>
        <end position="298"/>
    </location>
</feature>
<evidence type="ECO:0000256" key="5">
    <source>
        <dbReference type="SAM" id="Phobius"/>
    </source>
</evidence>
<reference evidence="7" key="1">
    <citation type="submission" date="2017-01" db="EMBL/GenBank/DDBJ databases">
        <title>Comparative genomics of anhydrobiosis in the tardigrade Hypsibius dujardini.</title>
        <authorList>
            <person name="Yoshida Y."/>
            <person name="Koutsovoulos G."/>
            <person name="Laetsch D."/>
            <person name="Stevens L."/>
            <person name="Kumar S."/>
            <person name="Horikawa D."/>
            <person name="Ishino K."/>
            <person name="Komine S."/>
            <person name="Tomita M."/>
            <person name="Blaxter M."/>
            <person name="Arakawa K."/>
        </authorList>
    </citation>
    <scope>NUCLEOTIDE SEQUENCE [LARGE SCALE GENOMIC DNA]</scope>
    <source>
        <strain evidence="7">Z151</strain>
    </source>
</reference>
<dbReference type="Proteomes" id="UP000192578">
    <property type="component" value="Unassembled WGS sequence"/>
</dbReference>
<dbReference type="Pfam" id="PF08395">
    <property type="entry name" value="7tm_7"/>
    <property type="match status" value="1"/>
</dbReference>
<accession>A0A9X6RLK0</accession>
<evidence type="ECO:0008006" key="8">
    <source>
        <dbReference type="Google" id="ProtNLM"/>
    </source>
</evidence>
<sequence>MAGDIIFVQSYLLAPFGSSSRELHPENREQLFSRIKIAVSSVFLFACTGVVIMEAGGTTERAISQAVTKNDPILITLIESLSNCAYPFRAILILSIFMSKRTAWRKLHDMAHKNVLQLDPDTKAVRYLRRLSVILFAGTVGVHSVAITLSWMYQQDLNDIAQSRGEVPGHEASGRCYVYFGYCLHSSVLILLWTLLADLPFLLSQQILLGGVIFIVKLVRIMKDLNREIKNEIDQLGERRCGVRSERVLWNARIRRWTTTYVACQRFVRQFNAFYQWILLISVGLDILAALGLGANLVAPAEGPQDKTTVVYVTANCAFLAYATVLFIPFVQLYEEQAILTKHTPVTVSAETLCELSAIVQQNPLAIEAGGLFSFSRGYLVTVVSSVATLLIFIQEILDRSVDGSACKTLLTNSIVNHSVTLGAN</sequence>
<evidence type="ECO:0000256" key="3">
    <source>
        <dbReference type="ARBA" id="ARBA00022989"/>
    </source>
</evidence>
<proteinExistence type="predicted"/>
<dbReference type="AlphaFoldDB" id="A0A9X6RLK0"/>
<evidence type="ECO:0000313" key="6">
    <source>
        <dbReference type="EMBL" id="OWA51937.1"/>
    </source>
</evidence>
<evidence type="ECO:0000256" key="4">
    <source>
        <dbReference type="ARBA" id="ARBA00023136"/>
    </source>
</evidence>
<organism evidence="6 7">
    <name type="scientific">Hypsibius exemplaris</name>
    <name type="common">Freshwater tardigrade</name>
    <dbReference type="NCBI Taxonomy" id="2072580"/>
    <lineage>
        <taxon>Eukaryota</taxon>
        <taxon>Metazoa</taxon>
        <taxon>Ecdysozoa</taxon>
        <taxon>Tardigrada</taxon>
        <taxon>Eutardigrada</taxon>
        <taxon>Parachela</taxon>
        <taxon>Hypsibioidea</taxon>
        <taxon>Hypsibiidae</taxon>
        <taxon>Hypsibius</taxon>
    </lineage>
</organism>
<feature type="transmembrane region" description="Helical" evidence="5">
    <location>
        <begin position="73"/>
        <end position="97"/>
    </location>
</feature>
<keyword evidence="7" id="KW-1185">Reference proteome</keyword>
<keyword evidence="2 5" id="KW-0812">Transmembrane</keyword>
<keyword evidence="3 5" id="KW-1133">Transmembrane helix</keyword>
<dbReference type="GO" id="GO:0050909">
    <property type="term" value="P:sensory perception of taste"/>
    <property type="evidence" value="ECO:0007669"/>
    <property type="project" value="InterPro"/>
</dbReference>
<comment type="caution">
    <text evidence="6">The sequence shown here is derived from an EMBL/GenBank/DDBJ whole genome shotgun (WGS) entry which is preliminary data.</text>
</comment>
<evidence type="ECO:0000313" key="7">
    <source>
        <dbReference type="Proteomes" id="UP000192578"/>
    </source>
</evidence>
<feature type="transmembrane region" description="Helical" evidence="5">
    <location>
        <begin position="133"/>
        <end position="153"/>
    </location>
</feature>
<evidence type="ECO:0000256" key="1">
    <source>
        <dbReference type="ARBA" id="ARBA00004141"/>
    </source>
</evidence>
<keyword evidence="4 5" id="KW-0472">Membrane</keyword>
<dbReference type="GO" id="GO:0016020">
    <property type="term" value="C:membrane"/>
    <property type="evidence" value="ECO:0007669"/>
    <property type="project" value="UniProtKB-SubCell"/>
</dbReference>
<feature type="transmembrane region" description="Helical" evidence="5">
    <location>
        <begin position="31"/>
        <end position="53"/>
    </location>
</feature>
<dbReference type="EMBL" id="MTYJ01000244">
    <property type="protein sequence ID" value="OWA51937.1"/>
    <property type="molecule type" value="Genomic_DNA"/>
</dbReference>
<name>A0A9X6RLK0_HYPEX</name>
<evidence type="ECO:0000256" key="2">
    <source>
        <dbReference type="ARBA" id="ARBA00022692"/>
    </source>
</evidence>
<gene>
    <name evidence="6" type="ORF">BV898_16397</name>
</gene>